<dbReference type="SUPFAM" id="SSF53335">
    <property type="entry name" value="S-adenosyl-L-methionine-dependent methyltransferases"/>
    <property type="match status" value="1"/>
</dbReference>
<dbReference type="Pfam" id="PF01170">
    <property type="entry name" value="UPF0020"/>
    <property type="match status" value="1"/>
</dbReference>
<dbReference type="Pfam" id="PF22020">
    <property type="entry name" value="RlmL_1st"/>
    <property type="match status" value="1"/>
</dbReference>
<organism evidence="5 8">
    <name type="scientific">Myxococcus fulvus</name>
    <dbReference type="NCBI Taxonomy" id="33"/>
    <lineage>
        <taxon>Bacteria</taxon>
        <taxon>Pseudomonadati</taxon>
        <taxon>Myxococcota</taxon>
        <taxon>Myxococcia</taxon>
        <taxon>Myxococcales</taxon>
        <taxon>Cystobacterineae</taxon>
        <taxon>Myxococcaceae</taxon>
        <taxon>Myxococcus</taxon>
    </lineage>
</organism>
<evidence type="ECO:0000256" key="2">
    <source>
        <dbReference type="ARBA" id="ARBA00022679"/>
    </source>
</evidence>
<keyword evidence="1 5" id="KW-0489">Methyltransferase</keyword>
<dbReference type="InterPro" id="IPR054170">
    <property type="entry name" value="RlmL_1st"/>
</dbReference>
<dbReference type="CDD" id="cd11715">
    <property type="entry name" value="THUMP_AdoMetMT"/>
    <property type="match status" value="1"/>
</dbReference>
<keyword evidence="2 5" id="KW-0808">Transferase</keyword>
<protein>
    <submittedName>
        <fullName evidence="6">N6-adenine-specific DNA methylase</fullName>
    </submittedName>
    <submittedName>
        <fullName evidence="5">RNA methyltransferase</fullName>
    </submittedName>
</protein>
<evidence type="ECO:0000256" key="1">
    <source>
        <dbReference type="ARBA" id="ARBA00022603"/>
    </source>
</evidence>
<evidence type="ECO:0000259" key="4">
    <source>
        <dbReference type="Pfam" id="PF22020"/>
    </source>
</evidence>
<comment type="caution">
    <text evidence="5">The sequence shown here is derived from an EMBL/GenBank/DDBJ whole genome shotgun (WGS) entry which is preliminary data.</text>
</comment>
<dbReference type="PANTHER" id="PTHR47313:SF1">
    <property type="entry name" value="RIBOSOMAL RNA LARGE SUBUNIT METHYLTRANSFERASE K_L"/>
    <property type="match status" value="1"/>
</dbReference>
<dbReference type="EMBL" id="FOIB01000002">
    <property type="protein sequence ID" value="SET56665.1"/>
    <property type="molecule type" value="Genomic_DNA"/>
</dbReference>
<dbReference type="GO" id="GO:0070043">
    <property type="term" value="F:rRNA (guanine-N7-)-methyltransferase activity"/>
    <property type="evidence" value="ECO:0007669"/>
    <property type="project" value="TreeGrafter"/>
</dbReference>
<evidence type="ECO:0000313" key="6">
    <source>
        <dbReference type="EMBL" id="SET56665.1"/>
    </source>
</evidence>
<sequence length="395" mass="41941">MSRCGPPGSTDNGPPVTNARASEHVYVSTLPGLEPALESECAALGWKPRRAEGGVELEGPAGLHQEANLRLRTASRVLLRLGVFRANDEDVLVRSLRGLELSRSWDRRSPPRMSVTLKRSGVPGADVVMDAAAEAWGVESVARAGPLDEEGGPGLTLLVRVEGDVFTVSADTSGEPLHRRGYRQEISRAPLRETLAAGILTLAGYDGTEPLVDPMCGSGTFLVEGAWMSMKRAPGLMHGFAFESFPGFDASGWAERKARAESEALAAPRGALHGFDINAGSLGTARRNARRAGVTLALERKDVKTLTAPPGGPGLLVVNPPYGKRVGEGEDLPGLYRAMGETLRKGFTGWRAALLVPEDTGLVKALNLPEARSLPVRNGGLRCKLLLTGALAPRR</sequence>
<dbReference type="Proteomes" id="UP000183760">
    <property type="component" value="Unassembled WGS sequence"/>
</dbReference>
<dbReference type="InterPro" id="IPR029063">
    <property type="entry name" value="SAM-dependent_MTases_sf"/>
</dbReference>
<evidence type="ECO:0000313" key="8">
    <source>
        <dbReference type="Proteomes" id="UP000321514"/>
    </source>
</evidence>
<dbReference type="Gene3D" id="3.30.2130.30">
    <property type="match status" value="1"/>
</dbReference>
<accession>A0A511SXZ0</accession>
<dbReference type="InterPro" id="IPR000241">
    <property type="entry name" value="RlmKL-like_Mtase"/>
</dbReference>
<evidence type="ECO:0000259" key="3">
    <source>
        <dbReference type="Pfam" id="PF01170"/>
    </source>
</evidence>
<feature type="domain" description="Ribosomal RNA large subunit methyltransferase K/L-like methyltransferase" evidence="3">
    <location>
        <begin position="180"/>
        <end position="384"/>
    </location>
</feature>
<dbReference type="OrthoDB" id="9809404at2"/>
<dbReference type="AlphaFoldDB" id="A0A511SXZ0"/>
<reference evidence="5 8" key="2">
    <citation type="submission" date="2019-07" db="EMBL/GenBank/DDBJ databases">
        <title>Whole genome shotgun sequence of Myxococcus fulvus NBRC 100333.</title>
        <authorList>
            <person name="Hosoyama A."/>
            <person name="Uohara A."/>
            <person name="Ohji S."/>
            <person name="Ichikawa N."/>
        </authorList>
    </citation>
    <scope>NUCLEOTIDE SEQUENCE [LARGE SCALE GENOMIC DNA]</scope>
    <source>
        <strain evidence="5 8">NBRC 100333</strain>
    </source>
</reference>
<reference evidence="6 7" key="1">
    <citation type="submission" date="2016-10" db="EMBL/GenBank/DDBJ databases">
        <authorList>
            <person name="Varghese N."/>
            <person name="Submissions S."/>
        </authorList>
    </citation>
    <scope>NUCLEOTIDE SEQUENCE [LARGE SCALE GENOMIC DNA]</scope>
    <source>
        <strain evidence="6 7">DSM 16525</strain>
    </source>
</reference>
<name>A0A511SXZ0_MYXFU</name>
<keyword evidence="7" id="KW-1185">Reference proteome</keyword>
<feature type="domain" description="RlmL ferredoxin-like" evidence="4">
    <location>
        <begin position="26"/>
        <end position="78"/>
    </location>
</feature>
<dbReference type="Gene3D" id="3.40.50.150">
    <property type="entry name" value="Vaccinia Virus protein VP39"/>
    <property type="match status" value="1"/>
</dbReference>
<gene>
    <name evidence="5" type="ORF">MFU01_12100</name>
    <name evidence="6" type="ORF">SAMN05443572_102715</name>
</gene>
<dbReference type="EMBL" id="BJXR01000014">
    <property type="protein sequence ID" value="GEN06173.1"/>
    <property type="molecule type" value="Genomic_DNA"/>
</dbReference>
<dbReference type="PANTHER" id="PTHR47313">
    <property type="entry name" value="RIBOSOMAL RNA LARGE SUBUNIT METHYLTRANSFERASE K/L"/>
    <property type="match status" value="1"/>
</dbReference>
<proteinExistence type="predicted"/>
<dbReference type="RefSeq" id="WP_074950988.1">
    <property type="nucleotide sequence ID" value="NZ_BJXR01000014.1"/>
</dbReference>
<evidence type="ECO:0000313" key="7">
    <source>
        <dbReference type="Proteomes" id="UP000183760"/>
    </source>
</evidence>
<dbReference type="GO" id="GO:0008990">
    <property type="term" value="F:rRNA (guanine-N2-)-methyltransferase activity"/>
    <property type="evidence" value="ECO:0007669"/>
    <property type="project" value="TreeGrafter"/>
</dbReference>
<dbReference type="Proteomes" id="UP000321514">
    <property type="component" value="Unassembled WGS sequence"/>
</dbReference>
<dbReference type="STRING" id="1334629.MFUL124B02_34820"/>
<evidence type="ECO:0000313" key="5">
    <source>
        <dbReference type="EMBL" id="GEN06173.1"/>
    </source>
</evidence>